<sequence length="287" mass="32106">MLLQENRAVLQSHAVAYVSLHSPVRGTETLRSTASPSLLQLNSDIQKRQLLSCIRGGNCPGPNLSSMQIPGDVSFFANQLPVPSMEFAFEQAEEKSRFLSEALFSAESPETLDPLFKFHETIAKMTTEAILRLVNDPVLPFCPLDIALDIQRKLKDEPLSDPRLLAAAASLRESSAFLQSETMRPANDPKERDPSHVRMLNDVLRDLEKSFTVPEPPPGVYRNLLYSLNDKVPKFSLLKYPRDPLRFNHVNESLSMIITAINSAEKLIRSGLELFENNPDEPNEPGL</sequence>
<evidence type="ECO:0000313" key="2">
    <source>
        <dbReference type="Proteomes" id="UP001157502"/>
    </source>
</evidence>
<reference evidence="1" key="1">
    <citation type="submission" date="2021-05" db="EMBL/GenBank/DDBJ databases">
        <authorList>
            <person name="Pan Q."/>
            <person name="Jouanno E."/>
            <person name="Zahm M."/>
            <person name="Klopp C."/>
            <person name="Cabau C."/>
            <person name="Louis A."/>
            <person name="Berthelot C."/>
            <person name="Parey E."/>
            <person name="Roest Crollius H."/>
            <person name="Montfort J."/>
            <person name="Robinson-Rechavi M."/>
            <person name="Bouchez O."/>
            <person name="Lampietro C."/>
            <person name="Lopez Roques C."/>
            <person name="Donnadieu C."/>
            <person name="Postlethwait J."/>
            <person name="Bobe J."/>
            <person name="Dillon D."/>
            <person name="Chandos A."/>
            <person name="von Hippel F."/>
            <person name="Guiguen Y."/>
        </authorList>
    </citation>
    <scope>NUCLEOTIDE SEQUENCE</scope>
    <source>
        <strain evidence="1">YG-Jan2019</strain>
    </source>
</reference>
<accession>A0ACC2FNB4</accession>
<protein>
    <submittedName>
        <fullName evidence="1">Uncharacterized protein</fullName>
    </submittedName>
</protein>
<gene>
    <name evidence="1" type="ORF">DPEC_G00266400</name>
</gene>
<proteinExistence type="predicted"/>
<dbReference type="Proteomes" id="UP001157502">
    <property type="component" value="Chromosome 24"/>
</dbReference>
<dbReference type="EMBL" id="CM055751">
    <property type="protein sequence ID" value="KAJ7992856.1"/>
    <property type="molecule type" value="Genomic_DNA"/>
</dbReference>
<keyword evidence="2" id="KW-1185">Reference proteome</keyword>
<organism evidence="1 2">
    <name type="scientific">Dallia pectoralis</name>
    <name type="common">Alaska blackfish</name>
    <dbReference type="NCBI Taxonomy" id="75939"/>
    <lineage>
        <taxon>Eukaryota</taxon>
        <taxon>Metazoa</taxon>
        <taxon>Chordata</taxon>
        <taxon>Craniata</taxon>
        <taxon>Vertebrata</taxon>
        <taxon>Euteleostomi</taxon>
        <taxon>Actinopterygii</taxon>
        <taxon>Neopterygii</taxon>
        <taxon>Teleostei</taxon>
        <taxon>Protacanthopterygii</taxon>
        <taxon>Esociformes</taxon>
        <taxon>Umbridae</taxon>
        <taxon>Dallia</taxon>
    </lineage>
</organism>
<name>A0ACC2FNB4_DALPE</name>
<evidence type="ECO:0000313" key="1">
    <source>
        <dbReference type="EMBL" id="KAJ7992856.1"/>
    </source>
</evidence>
<comment type="caution">
    <text evidence="1">The sequence shown here is derived from an EMBL/GenBank/DDBJ whole genome shotgun (WGS) entry which is preliminary data.</text>
</comment>